<dbReference type="InterPro" id="IPR043504">
    <property type="entry name" value="Peptidase_S1_PA_chymotrypsin"/>
</dbReference>
<feature type="domain" description="Peptidase S1" evidence="7">
    <location>
        <begin position="557"/>
        <end position="790"/>
    </location>
</feature>
<dbReference type="GO" id="GO:0006508">
    <property type="term" value="P:proteolysis"/>
    <property type="evidence" value="ECO:0007669"/>
    <property type="project" value="UniProtKB-KW"/>
</dbReference>
<evidence type="ECO:0000313" key="8">
    <source>
        <dbReference type="EMBL" id="KAF0766102.1"/>
    </source>
</evidence>
<feature type="domain" description="Peptidase S1" evidence="7">
    <location>
        <begin position="205"/>
        <end position="438"/>
    </location>
</feature>
<keyword evidence="3 5" id="KW-0720">Serine protease</keyword>
<dbReference type="CDD" id="cd00190">
    <property type="entry name" value="Tryp_SPc"/>
    <property type="match status" value="2"/>
</dbReference>
<keyword evidence="1 5" id="KW-0645">Protease</keyword>
<dbReference type="Pfam" id="PF00089">
    <property type="entry name" value="Trypsin"/>
    <property type="match status" value="2"/>
</dbReference>
<evidence type="ECO:0000256" key="2">
    <source>
        <dbReference type="ARBA" id="ARBA00022801"/>
    </source>
</evidence>
<accession>A0A6G0Z626</accession>
<organism evidence="8 9">
    <name type="scientific">Aphis craccivora</name>
    <name type="common">Cowpea aphid</name>
    <dbReference type="NCBI Taxonomy" id="307492"/>
    <lineage>
        <taxon>Eukaryota</taxon>
        <taxon>Metazoa</taxon>
        <taxon>Ecdysozoa</taxon>
        <taxon>Arthropoda</taxon>
        <taxon>Hexapoda</taxon>
        <taxon>Insecta</taxon>
        <taxon>Pterygota</taxon>
        <taxon>Neoptera</taxon>
        <taxon>Paraneoptera</taxon>
        <taxon>Hemiptera</taxon>
        <taxon>Sternorrhyncha</taxon>
        <taxon>Aphidomorpha</taxon>
        <taxon>Aphidoidea</taxon>
        <taxon>Aphididae</taxon>
        <taxon>Aphidini</taxon>
        <taxon>Aphis</taxon>
        <taxon>Aphis</taxon>
    </lineage>
</organism>
<comment type="caution">
    <text evidence="8">The sequence shown here is derived from an EMBL/GenBank/DDBJ whole genome shotgun (WGS) entry which is preliminary data.</text>
</comment>
<evidence type="ECO:0000259" key="7">
    <source>
        <dbReference type="PROSITE" id="PS50240"/>
    </source>
</evidence>
<feature type="region of interest" description="Disordered" evidence="6">
    <location>
        <begin position="1"/>
        <end position="21"/>
    </location>
</feature>
<evidence type="ECO:0000256" key="6">
    <source>
        <dbReference type="SAM" id="MobiDB-lite"/>
    </source>
</evidence>
<evidence type="ECO:0000256" key="3">
    <source>
        <dbReference type="ARBA" id="ARBA00022825"/>
    </source>
</evidence>
<dbReference type="InterPro" id="IPR001314">
    <property type="entry name" value="Peptidase_S1A"/>
</dbReference>
<dbReference type="FunFam" id="2.40.10.10:FF:000006">
    <property type="entry name" value="Serine proteinase stubble"/>
    <property type="match status" value="2"/>
</dbReference>
<dbReference type="PROSITE" id="PS50240">
    <property type="entry name" value="TRYPSIN_DOM"/>
    <property type="match status" value="2"/>
</dbReference>
<dbReference type="AlphaFoldDB" id="A0A6G0Z626"/>
<evidence type="ECO:0000313" key="9">
    <source>
        <dbReference type="Proteomes" id="UP000478052"/>
    </source>
</evidence>
<dbReference type="Gene3D" id="2.40.10.10">
    <property type="entry name" value="Trypsin-like serine proteases"/>
    <property type="match status" value="4"/>
</dbReference>
<reference evidence="8 9" key="1">
    <citation type="submission" date="2019-08" db="EMBL/GenBank/DDBJ databases">
        <title>Whole genome of Aphis craccivora.</title>
        <authorList>
            <person name="Voronova N.V."/>
            <person name="Shulinski R.S."/>
            <person name="Bandarenka Y.V."/>
            <person name="Zhorov D.G."/>
            <person name="Warner D."/>
        </authorList>
    </citation>
    <scope>NUCLEOTIDE SEQUENCE [LARGE SCALE GENOMIC DNA]</scope>
    <source>
        <strain evidence="8">180601</strain>
        <tissue evidence="8">Whole Body</tissue>
    </source>
</reference>
<gene>
    <name evidence="8" type="ORF">FWK35_00015662</name>
</gene>
<protein>
    <submittedName>
        <fullName evidence="8">Serine protease persephone-like</fullName>
    </submittedName>
</protein>
<dbReference type="SMART" id="SM00020">
    <property type="entry name" value="Tryp_SPc"/>
    <property type="match status" value="2"/>
</dbReference>
<feature type="non-terminal residue" evidence="8">
    <location>
        <position position="1"/>
    </location>
</feature>
<dbReference type="InterPro" id="IPR001254">
    <property type="entry name" value="Trypsin_dom"/>
</dbReference>
<dbReference type="GO" id="GO:0004252">
    <property type="term" value="F:serine-type endopeptidase activity"/>
    <property type="evidence" value="ECO:0007669"/>
    <property type="project" value="InterPro"/>
</dbReference>
<evidence type="ECO:0000256" key="5">
    <source>
        <dbReference type="RuleBase" id="RU363034"/>
    </source>
</evidence>
<keyword evidence="4" id="KW-1015">Disulfide bond</keyword>
<dbReference type="InterPro" id="IPR018114">
    <property type="entry name" value="TRYPSIN_HIS"/>
</dbReference>
<proteinExistence type="predicted"/>
<dbReference type="PROSITE" id="PS00135">
    <property type="entry name" value="TRYPSIN_SER"/>
    <property type="match status" value="2"/>
</dbReference>
<sequence>IDHGFNEELKDPKGQDQVRSQTKFSGGAREVTTEFMGATSPLALHGYGPDFSHFRLGQLQVRTKHEKNRNKGDQICRQDMECVSRSEYCDINLEPQNQQKCSFGNEFITSRNNAPISNHGGSIIEVKIQIFTKSVENVKNCKQMGYCCPIHKVIRSSTEKRMANDDEESILDKILNIPLPERPEPIRPLPEEPECGLNIKTLSNILNVQNVKANDWPWMAVFLETTNYMNFCGGVLLNRRFVLTAAHCFKKFTKQDFVVRLGEYDFTINNETQYIDYRVTDIRVHPDYDHATHANDIAIVRLNKPTIYNSYIRPICLPKTNMEVYKKNAVVAGWGRTIFGGQVSNVLQEVVIPIWEHDECVSAFSQPIFKTNLCAASYEGGKDSCLGDSGGPLLMQRQDGKWTNVGIVSWGISCGELGLPGVYTKVTSYLKWIAVNAQDLTIALMTCQLVRIKLEKDITRRNDQVCPHNTECVTGFEFCDLNLGPEKRLKCGQGNELSMSFCCPIDKVIHQKREKRMTNDDDESDLDKVLDRTAPEPIKPLPEELECGQNTKSISKIMNVQNAKASDWPWMAVFLETTNYMNFCGGVLLNRRFVLTAAHCFKKFTKQDFVVRLGEYDFTTNNETQYIDYRVTDIRVHPDYDQATHANDIAIVKLKRPTIYNSFIRPICLPKTNMEVYKKNAVVAGWGQTVFGGEVSNILQEVAIPIWEHDECVSAFSQPIFKTNLCAASYEGGKDSCLGDSGGPLLIQRQDGKWTNVGVVSWGISCGEMGIPGVYTKVTSYLKWIAVNAQDVI</sequence>
<evidence type="ECO:0000256" key="4">
    <source>
        <dbReference type="ARBA" id="ARBA00023157"/>
    </source>
</evidence>
<dbReference type="EMBL" id="VUJU01001265">
    <property type="protein sequence ID" value="KAF0766102.1"/>
    <property type="molecule type" value="Genomic_DNA"/>
</dbReference>
<dbReference type="OrthoDB" id="5918597at2759"/>
<dbReference type="InterPro" id="IPR033116">
    <property type="entry name" value="TRYPSIN_SER"/>
</dbReference>
<keyword evidence="9" id="KW-1185">Reference proteome</keyword>
<keyword evidence="2 5" id="KW-0378">Hydrolase</keyword>
<dbReference type="PROSITE" id="PS00134">
    <property type="entry name" value="TRYPSIN_HIS"/>
    <property type="match status" value="2"/>
</dbReference>
<dbReference type="SUPFAM" id="SSF50494">
    <property type="entry name" value="Trypsin-like serine proteases"/>
    <property type="match status" value="2"/>
</dbReference>
<dbReference type="Proteomes" id="UP000478052">
    <property type="component" value="Unassembled WGS sequence"/>
</dbReference>
<dbReference type="InterPro" id="IPR009003">
    <property type="entry name" value="Peptidase_S1_PA"/>
</dbReference>
<name>A0A6G0Z626_APHCR</name>
<evidence type="ECO:0000256" key="1">
    <source>
        <dbReference type="ARBA" id="ARBA00022670"/>
    </source>
</evidence>
<dbReference type="PANTHER" id="PTHR24252">
    <property type="entry name" value="ACROSIN-RELATED"/>
    <property type="match status" value="1"/>
</dbReference>
<dbReference type="PRINTS" id="PR00722">
    <property type="entry name" value="CHYMOTRYPSIN"/>
</dbReference>
<dbReference type="PANTHER" id="PTHR24252:SF7">
    <property type="entry name" value="HYALIN"/>
    <property type="match status" value="1"/>
</dbReference>
<feature type="compositionally biased region" description="Basic and acidic residues" evidence="6">
    <location>
        <begin position="1"/>
        <end position="16"/>
    </location>
</feature>